<name>A0A7C9P5T2_9BACT</name>
<dbReference type="InterPro" id="IPR050194">
    <property type="entry name" value="Glycosyltransferase_grp1"/>
</dbReference>
<evidence type="ECO:0000256" key="1">
    <source>
        <dbReference type="SAM" id="MobiDB-lite"/>
    </source>
</evidence>
<proteinExistence type="predicted"/>
<feature type="domain" description="Glycosyl transferase family 1" evidence="2">
    <location>
        <begin position="313"/>
        <end position="369"/>
    </location>
</feature>
<dbReference type="Gene3D" id="3.40.50.2000">
    <property type="entry name" value="Glycogen Phosphorylase B"/>
    <property type="match status" value="4"/>
</dbReference>
<comment type="caution">
    <text evidence="3">The sequence shown here is derived from an EMBL/GenBank/DDBJ whole genome shotgun (WGS) entry which is preliminary data.</text>
</comment>
<evidence type="ECO:0000259" key="2">
    <source>
        <dbReference type="Pfam" id="PF00534"/>
    </source>
</evidence>
<keyword evidence="3" id="KW-0808">Transferase</keyword>
<feature type="domain" description="Glycosyl transferase family 1" evidence="2">
    <location>
        <begin position="426"/>
        <end position="523"/>
    </location>
</feature>
<feature type="compositionally biased region" description="Polar residues" evidence="1">
    <location>
        <begin position="383"/>
        <end position="397"/>
    </location>
</feature>
<sequence length="545" mass="58084">MVLPVKQIPNESNGNTRESQPSAGRPCVCLFSALYAPSTGGVEGYTRHLAHALARMGWRVIVVAMNTHGREGYVHEADGDSREQTDDAQQPQVSGAKGLQQEGNREPQVKNSPEDIACDTPRPIAHDSIAEPRTGAEHVSDRTGAEPPTGTQHVSVRPTPRAAGAAQPLVEVVRLPCKPLLGGRYPVPRKNAEFRTLWRWLESQRINYVVVNTRFYLLSQMGMELAQSKGIQPVVIEHGSAHLTMGSPLLDGAVQVVEHSLTRKVASYPASFYGVSQRACAWLRHFGITASGVLPNAIDADEFATLARTCPRNFRQELGLPDDAVVFAFIGRLVPEKGIMPLVEAVQHLKTDRPVALLVAGDGPLAQQLAQRPPTPLAPSRQGALQENAQWAQQKGSQDGPKAHGSIGAELGGTPSPEGPSDASRIVLLGALERRQVAALLAQADLLCLPSRSEGFATVLLEAAAVGTPALATPVGGTDELIPSPEFGIVIPDNRPETIAKALEKALSQPEALVAVGRNAAKRVREHFSWRATASVLAGAGQGDA</sequence>
<feature type="compositionally biased region" description="Basic and acidic residues" evidence="1">
    <location>
        <begin position="73"/>
        <end position="85"/>
    </location>
</feature>
<organism evidence="3">
    <name type="scientific">Muribaculaceae bacterium Z82</name>
    <dbReference type="NCBI Taxonomy" id="2304548"/>
    <lineage>
        <taxon>Bacteria</taxon>
        <taxon>Pseudomonadati</taxon>
        <taxon>Bacteroidota</taxon>
        <taxon>Bacteroidia</taxon>
        <taxon>Bacteroidales</taxon>
        <taxon>Muribaculaceae</taxon>
    </lineage>
</organism>
<dbReference type="PANTHER" id="PTHR45947:SF3">
    <property type="entry name" value="SULFOQUINOVOSYL TRANSFERASE SQD2"/>
    <property type="match status" value="1"/>
</dbReference>
<dbReference type="SUPFAM" id="SSF53756">
    <property type="entry name" value="UDP-Glycosyltransferase/glycogen phosphorylase"/>
    <property type="match status" value="1"/>
</dbReference>
<reference evidence="3" key="1">
    <citation type="submission" date="2018-08" db="EMBL/GenBank/DDBJ databases">
        <title>Murine metabolic-syndrome-specific gut microbial biobank.</title>
        <authorList>
            <person name="Liu C."/>
        </authorList>
    </citation>
    <scope>NUCLEOTIDE SEQUENCE [LARGE SCALE GENOMIC DNA]</scope>
    <source>
        <strain evidence="3">Z82</strain>
    </source>
</reference>
<feature type="region of interest" description="Disordered" evidence="1">
    <location>
        <begin position="368"/>
        <end position="422"/>
    </location>
</feature>
<feature type="compositionally biased region" description="Basic and acidic residues" evidence="1">
    <location>
        <begin position="124"/>
        <end position="144"/>
    </location>
</feature>
<dbReference type="GO" id="GO:0016757">
    <property type="term" value="F:glycosyltransferase activity"/>
    <property type="evidence" value="ECO:0007669"/>
    <property type="project" value="InterPro"/>
</dbReference>
<dbReference type="PANTHER" id="PTHR45947">
    <property type="entry name" value="SULFOQUINOVOSYL TRANSFERASE SQD2"/>
    <property type="match status" value="1"/>
</dbReference>
<protein>
    <submittedName>
        <fullName evidence="3">Glycosyltransferase</fullName>
    </submittedName>
</protein>
<feature type="region of interest" description="Disordered" evidence="1">
    <location>
        <begin position="1"/>
        <end position="23"/>
    </location>
</feature>
<dbReference type="Pfam" id="PF00534">
    <property type="entry name" value="Glycos_transf_1"/>
    <property type="match status" value="2"/>
</dbReference>
<dbReference type="CDD" id="cd03801">
    <property type="entry name" value="GT4_PimA-like"/>
    <property type="match status" value="1"/>
</dbReference>
<dbReference type="EMBL" id="QWKH01000092">
    <property type="protein sequence ID" value="NBI35251.1"/>
    <property type="molecule type" value="Genomic_DNA"/>
</dbReference>
<feature type="compositionally biased region" description="Polar residues" evidence="1">
    <location>
        <begin position="9"/>
        <end position="22"/>
    </location>
</feature>
<dbReference type="InterPro" id="IPR001296">
    <property type="entry name" value="Glyco_trans_1"/>
</dbReference>
<accession>A0A7C9P5T2</accession>
<dbReference type="AlphaFoldDB" id="A0A7C9P5T2"/>
<gene>
    <name evidence="3" type="ORF">D1639_09485</name>
</gene>
<feature type="region of interest" description="Disordered" evidence="1">
    <location>
        <begin position="73"/>
        <end position="162"/>
    </location>
</feature>
<evidence type="ECO:0000313" key="3">
    <source>
        <dbReference type="EMBL" id="NBI35251.1"/>
    </source>
</evidence>